<evidence type="ECO:0000313" key="3">
    <source>
        <dbReference type="Proteomes" id="UP000054558"/>
    </source>
</evidence>
<feature type="compositionally biased region" description="Low complexity" evidence="1">
    <location>
        <begin position="58"/>
        <end position="76"/>
    </location>
</feature>
<feature type="region of interest" description="Disordered" evidence="1">
    <location>
        <begin position="10"/>
        <end position="112"/>
    </location>
</feature>
<gene>
    <name evidence="2" type="ORF">KFL_001240020</name>
</gene>
<feature type="compositionally biased region" description="Basic and acidic residues" evidence="1">
    <location>
        <begin position="277"/>
        <end position="289"/>
    </location>
</feature>
<keyword evidence="3" id="KW-1185">Reference proteome</keyword>
<protein>
    <submittedName>
        <fullName evidence="2">AP2/ERF domain containing protein</fullName>
    </submittedName>
</protein>
<evidence type="ECO:0000256" key="1">
    <source>
        <dbReference type="SAM" id="MobiDB-lite"/>
    </source>
</evidence>
<dbReference type="EMBL" id="DF237073">
    <property type="protein sequence ID" value="GAQ82769.1"/>
    <property type="molecule type" value="Genomic_DNA"/>
</dbReference>
<name>A0A1Y1I014_KLENI</name>
<evidence type="ECO:0000313" key="2">
    <source>
        <dbReference type="EMBL" id="GAQ82769.1"/>
    </source>
</evidence>
<dbReference type="Proteomes" id="UP000054558">
    <property type="component" value="Unassembled WGS sequence"/>
</dbReference>
<feature type="compositionally biased region" description="Polar residues" evidence="1">
    <location>
        <begin position="19"/>
        <end position="45"/>
    </location>
</feature>
<proteinExistence type="predicted"/>
<accession>A0A1Y1I014</accession>
<organism evidence="2 3">
    <name type="scientific">Klebsormidium nitens</name>
    <name type="common">Green alga</name>
    <name type="synonym">Ulothrix nitens</name>
    <dbReference type="NCBI Taxonomy" id="105231"/>
    <lineage>
        <taxon>Eukaryota</taxon>
        <taxon>Viridiplantae</taxon>
        <taxon>Streptophyta</taxon>
        <taxon>Klebsormidiophyceae</taxon>
        <taxon>Klebsormidiales</taxon>
        <taxon>Klebsormidiaceae</taxon>
        <taxon>Klebsormidium</taxon>
    </lineage>
</organism>
<feature type="region of interest" description="Disordered" evidence="1">
    <location>
        <begin position="246"/>
        <end position="334"/>
    </location>
</feature>
<sequence length="355" mass="37762">MTSAFVRNIASLPHRHSVESQSAFVSEFPSSPKTAAVLPSTSVLASTGPDGRRPNTDASHPGSSGPASTPPTAGSSDLTQQGSFLHREKGPISPAVAVRSSPGEEEGITKKNESLKAAVGGIHSPLARGSAAFEGGPGSGEVAGEVREQAALRSLLAEFQGSPADLLALMQRDEEAEEAEIEEGGSGLRRVTSSGSGGAARMFDVEPLFSGGMMEALLGRMEEQRADEDVSSPAKKMILRNSSLQVGKVLSPGSEGQSRISHDDPMKTLSTTPFPLRRSEEKPPNEKGGIEQQLVTEEPAQRDPVVADTISLSGGTKRRRLSERKRPENSTSRFRGVTHHIRTGRWESHIWRVHP</sequence>
<dbReference type="AlphaFoldDB" id="A0A1Y1I014"/>
<feature type="region of interest" description="Disordered" evidence="1">
    <location>
        <begin position="175"/>
        <end position="197"/>
    </location>
</feature>
<reference evidence="2 3" key="1">
    <citation type="journal article" date="2014" name="Nat. Commun.">
        <title>Klebsormidium flaccidum genome reveals primary factors for plant terrestrial adaptation.</title>
        <authorList>
            <person name="Hori K."/>
            <person name="Maruyama F."/>
            <person name="Fujisawa T."/>
            <person name="Togashi T."/>
            <person name="Yamamoto N."/>
            <person name="Seo M."/>
            <person name="Sato S."/>
            <person name="Yamada T."/>
            <person name="Mori H."/>
            <person name="Tajima N."/>
            <person name="Moriyama T."/>
            <person name="Ikeuchi M."/>
            <person name="Watanabe M."/>
            <person name="Wada H."/>
            <person name="Kobayashi K."/>
            <person name="Saito M."/>
            <person name="Masuda T."/>
            <person name="Sasaki-Sekimoto Y."/>
            <person name="Mashiguchi K."/>
            <person name="Awai K."/>
            <person name="Shimojima M."/>
            <person name="Masuda S."/>
            <person name="Iwai M."/>
            <person name="Nobusawa T."/>
            <person name="Narise T."/>
            <person name="Kondo S."/>
            <person name="Saito H."/>
            <person name="Sato R."/>
            <person name="Murakawa M."/>
            <person name="Ihara Y."/>
            <person name="Oshima-Yamada Y."/>
            <person name="Ohtaka K."/>
            <person name="Satoh M."/>
            <person name="Sonobe K."/>
            <person name="Ishii M."/>
            <person name="Ohtani R."/>
            <person name="Kanamori-Sato M."/>
            <person name="Honoki R."/>
            <person name="Miyazaki D."/>
            <person name="Mochizuki H."/>
            <person name="Umetsu J."/>
            <person name="Higashi K."/>
            <person name="Shibata D."/>
            <person name="Kamiya Y."/>
            <person name="Sato N."/>
            <person name="Nakamura Y."/>
            <person name="Tabata S."/>
            <person name="Ida S."/>
            <person name="Kurokawa K."/>
            <person name="Ohta H."/>
        </authorList>
    </citation>
    <scope>NUCLEOTIDE SEQUENCE [LARGE SCALE GENOMIC DNA]</scope>
    <source>
        <strain evidence="2 3">NIES-2285</strain>
    </source>
</reference>